<protein>
    <submittedName>
        <fullName evidence="2">Uncharacterized protein</fullName>
    </submittedName>
</protein>
<gene>
    <name evidence="2" type="ORF">ENJ15_02340</name>
</gene>
<feature type="coiled-coil region" evidence="1">
    <location>
        <begin position="112"/>
        <end position="143"/>
    </location>
</feature>
<sequence>MKEILEKLKKSFEENYVSVKSNAITLKDIAEDYGKIAKLHFEKHQLESARDKKFLLLGTTVYPHLLENNIERLAGHETLPMLIDEIKNYNNQIELIQLAINDIASRERRKPKIQAEENIRQQIERLEEQIEQRLSELKAVKEALDK</sequence>
<evidence type="ECO:0000313" key="2">
    <source>
        <dbReference type="EMBL" id="HHM01823.1"/>
    </source>
</evidence>
<name>A0A7V5VEL2_CALAY</name>
<dbReference type="AlphaFoldDB" id="A0A7V5VEL2"/>
<keyword evidence="1" id="KW-0175">Coiled coil</keyword>
<dbReference type="EMBL" id="DRLI01000086">
    <property type="protein sequence ID" value="HHM01823.1"/>
    <property type="molecule type" value="Genomic_DNA"/>
</dbReference>
<comment type="caution">
    <text evidence="2">The sequence shown here is derived from an EMBL/GenBank/DDBJ whole genome shotgun (WGS) entry which is preliminary data.</text>
</comment>
<reference evidence="2" key="1">
    <citation type="journal article" date="2020" name="mSystems">
        <title>Genome- and Community-Level Interaction Insights into Carbon Utilization and Element Cycling Functions of Hydrothermarchaeota in Hydrothermal Sediment.</title>
        <authorList>
            <person name="Zhou Z."/>
            <person name="Liu Y."/>
            <person name="Xu W."/>
            <person name="Pan J."/>
            <person name="Luo Z.H."/>
            <person name="Li M."/>
        </authorList>
    </citation>
    <scope>NUCLEOTIDE SEQUENCE [LARGE SCALE GENOMIC DNA]</scope>
    <source>
        <strain evidence="2">HyVt-460</strain>
    </source>
</reference>
<dbReference type="Proteomes" id="UP000885771">
    <property type="component" value="Unassembled WGS sequence"/>
</dbReference>
<evidence type="ECO:0000256" key="1">
    <source>
        <dbReference type="SAM" id="Coils"/>
    </source>
</evidence>
<accession>A0A7V5VEL2</accession>
<organism evidence="2">
    <name type="scientific">Caldithrix abyssi</name>
    <dbReference type="NCBI Taxonomy" id="187145"/>
    <lineage>
        <taxon>Bacteria</taxon>
        <taxon>Pseudomonadati</taxon>
        <taxon>Calditrichota</taxon>
        <taxon>Calditrichia</taxon>
        <taxon>Calditrichales</taxon>
        <taxon>Calditrichaceae</taxon>
        <taxon>Caldithrix</taxon>
    </lineage>
</organism>
<proteinExistence type="predicted"/>